<protein>
    <submittedName>
        <fullName evidence="3">Polymorphic toxin type 50 domain-containing protein</fullName>
    </submittedName>
</protein>
<evidence type="ECO:0000259" key="2">
    <source>
        <dbReference type="Pfam" id="PF15542"/>
    </source>
</evidence>
<keyword evidence="4" id="KW-1185">Reference proteome</keyword>
<feature type="region of interest" description="Disordered" evidence="1">
    <location>
        <begin position="231"/>
        <end position="256"/>
    </location>
</feature>
<gene>
    <name evidence="3" type="ORF">OCV51_01460</name>
</gene>
<reference evidence="3 4" key="1">
    <citation type="journal article" date="2021" name="ISME Commun">
        <title>Automated analysis of genomic sequences facilitates high-throughput and comprehensive description of bacteria.</title>
        <authorList>
            <person name="Hitch T.C.A."/>
        </authorList>
    </citation>
    <scope>NUCLEOTIDE SEQUENCE [LARGE SCALE GENOMIC DNA]</scope>
    <source>
        <strain evidence="3 4">H2_18</strain>
    </source>
</reference>
<dbReference type="Pfam" id="PF15542">
    <property type="entry name" value="Ntox50"/>
    <property type="match status" value="1"/>
</dbReference>
<dbReference type="Proteomes" id="UP001652394">
    <property type="component" value="Unassembled WGS sequence"/>
</dbReference>
<feature type="compositionally biased region" description="Basic and acidic residues" evidence="1">
    <location>
        <begin position="236"/>
        <end position="248"/>
    </location>
</feature>
<evidence type="ECO:0000313" key="3">
    <source>
        <dbReference type="EMBL" id="MCU6746336.1"/>
    </source>
</evidence>
<sequence>MEDIAPKLYEQIKEEYDRKITNSERLSTLSKKLEKGAATYKEAHEFAIESGEILSQVFQNNLSSSVLPDGKLYYNIADRIIRPMMGDLYEGVADYSKEVQTLLNKKQKIGIKAIQSEINEDKIQGIINITSGKEHFDDIVYMLGEPIVNFAQTIVDDTVKVNADFQYKAGLSPKIIRTSTGKCCKWCDNLAGVYEYEEVSDTGNNVFRRHKYCKCLVEYDGGDGKRQNVHTKKWSKANESDKMKEKKTSGLSPDSDSIINGIKEEISKQNIKKIAKRQDIHRVDTQLYKERKNRLEEKGEYGPSYITVSDNEIISLVEKYSGTGIIKYNNRGEWNHQEIIVTNDKIIGVVVDNRNGNFAETPVFKIHYAKDGIHIVPDYPSKRR</sequence>
<accession>A0ABT2T8Z2</accession>
<evidence type="ECO:0000256" key="1">
    <source>
        <dbReference type="SAM" id="MobiDB-lite"/>
    </source>
</evidence>
<evidence type="ECO:0000313" key="4">
    <source>
        <dbReference type="Proteomes" id="UP001652394"/>
    </source>
</evidence>
<proteinExistence type="predicted"/>
<dbReference type="RefSeq" id="WP_059068386.1">
    <property type="nucleotide sequence ID" value="NZ_JAOQJX010000002.1"/>
</dbReference>
<dbReference type="InterPro" id="IPR029100">
    <property type="entry name" value="Ntox50"/>
</dbReference>
<feature type="domain" description="Bacterial toxin 50" evidence="2">
    <location>
        <begin position="276"/>
        <end position="377"/>
    </location>
</feature>
<comment type="caution">
    <text evidence="3">The sequence shown here is derived from an EMBL/GenBank/DDBJ whole genome shotgun (WGS) entry which is preliminary data.</text>
</comment>
<name>A0ABT2T8Z2_9FIRM</name>
<dbReference type="EMBL" id="JAOQJX010000002">
    <property type="protein sequence ID" value="MCU6746336.1"/>
    <property type="molecule type" value="Genomic_DNA"/>
</dbReference>
<organism evidence="3 4">
    <name type="scientific">Faecalicatena acetigenes</name>
    <dbReference type="NCBI Taxonomy" id="2981790"/>
    <lineage>
        <taxon>Bacteria</taxon>
        <taxon>Bacillati</taxon>
        <taxon>Bacillota</taxon>
        <taxon>Clostridia</taxon>
        <taxon>Lachnospirales</taxon>
        <taxon>Lachnospiraceae</taxon>
        <taxon>Faecalicatena</taxon>
    </lineage>
</organism>